<accession>A0ABT7HJX3</accession>
<evidence type="ECO:0000259" key="4">
    <source>
        <dbReference type="Pfam" id="PF00532"/>
    </source>
</evidence>
<keyword evidence="6" id="KW-1185">Reference proteome</keyword>
<dbReference type="InterPro" id="IPR028082">
    <property type="entry name" value="Peripla_BP_I"/>
</dbReference>
<evidence type="ECO:0000256" key="2">
    <source>
        <dbReference type="ARBA" id="ARBA00023125"/>
    </source>
</evidence>
<protein>
    <submittedName>
        <fullName evidence="5">Substrate-binding domain-containing protein</fullName>
    </submittedName>
</protein>
<dbReference type="Gene3D" id="3.40.50.2300">
    <property type="match status" value="2"/>
</dbReference>
<gene>
    <name evidence="5" type="ORF">QQA45_02950</name>
</gene>
<dbReference type="Pfam" id="PF00532">
    <property type="entry name" value="Peripla_BP_1"/>
    <property type="match status" value="1"/>
</dbReference>
<organism evidence="5 6">
    <name type="scientific">Sneathia sanguinegens</name>
    <dbReference type="NCBI Taxonomy" id="40543"/>
    <lineage>
        <taxon>Bacteria</taxon>
        <taxon>Fusobacteriati</taxon>
        <taxon>Fusobacteriota</taxon>
        <taxon>Fusobacteriia</taxon>
        <taxon>Fusobacteriales</taxon>
        <taxon>Leptotrichiaceae</taxon>
        <taxon>Sneathia</taxon>
    </lineage>
</organism>
<evidence type="ECO:0000313" key="6">
    <source>
        <dbReference type="Proteomes" id="UP001225134"/>
    </source>
</evidence>
<dbReference type="EMBL" id="JASSPP010000003">
    <property type="protein sequence ID" value="MDK9580472.1"/>
    <property type="molecule type" value="Genomic_DNA"/>
</dbReference>
<dbReference type="Proteomes" id="UP001225134">
    <property type="component" value="Unassembled WGS sequence"/>
</dbReference>
<name>A0ABT7HJX3_9FUSO</name>
<dbReference type="PANTHER" id="PTHR30146">
    <property type="entry name" value="LACI-RELATED TRANSCRIPTIONAL REPRESSOR"/>
    <property type="match status" value="1"/>
</dbReference>
<dbReference type="PANTHER" id="PTHR30146:SF109">
    <property type="entry name" value="HTH-TYPE TRANSCRIPTIONAL REGULATOR GALS"/>
    <property type="match status" value="1"/>
</dbReference>
<sequence>MAQNLTNNSTRIIGVVLNSEDIDPLSNNFFSEILSSISEYLLKNNKYYTLYIHSNVQKEEEGNIKALVGSRRVDGLIFLRAYKDESLLEYLDEIKFPFAIIGTPNKADKYIWVDNDNINTTYEVTKDLIRNKKKNICFLGGPRNLKVTNFRYLGYKRALTEFKISKEYILESTFSMDKAYELIKEFLKKNKIIDAIVATDDIFAIAAINACKSLNMRDVEVTGFNNTYIRKFSNYKFKTVEINVKKLGEVACELLIKKIENKKLKSNYAIIPAYIIKEDR</sequence>
<dbReference type="SUPFAM" id="SSF53822">
    <property type="entry name" value="Periplasmic binding protein-like I"/>
    <property type="match status" value="1"/>
</dbReference>
<comment type="caution">
    <text evidence="5">The sequence shown here is derived from an EMBL/GenBank/DDBJ whole genome shotgun (WGS) entry which is preliminary data.</text>
</comment>
<keyword evidence="1" id="KW-0805">Transcription regulation</keyword>
<evidence type="ECO:0000256" key="3">
    <source>
        <dbReference type="ARBA" id="ARBA00023163"/>
    </source>
</evidence>
<reference evidence="5 6" key="1">
    <citation type="submission" date="2023-06" db="EMBL/GenBank/DDBJ databases">
        <title>Antibody response to the Sneathia vaginalis cytopathogenic toxin A during pregnancy.</title>
        <authorList>
            <person name="Mccoy Z.T."/>
            <person name="Serrano M.G."/>
            <person name="Spaine K."/>
            <person name="Edwards D.J."/>
            <person name="Buck G.A."/>
            <person name="Jefferson K."/>
        </authorList>
    </citation>
    <scope>NUCLEOTIDE SEQUENCE [LARGE SCALE GENOMIC DNA]</scope>
    <source>
        <strain evidence="5 6">CCUG 42621</strain>
    </source>
</reference>
<keyword evidence="2" id="KW-0238">DNA-binding</keyword>
<evidence type="ECO:0000313" key="5">
    <source>
        <dbReference type="EMBL" id="MDK9580472.1"/>
    </source>
</evidence>
<keyword evidence="3" id="KW-0804">Transcription</keyword>
<evidence type="ECO:0000256" key="1">
    <source>
        <dbReference type="ARBA" id="ARBA00023015"/>
    </source>
</evidence>
<dbReference type="InterPro" id="IPR001761">
    <property type="entry name" value="Peripla_BP/Lac1_sug-bd_dom"/>
</dbReference>
<proteinExistence type="predicted"/>
<feature type="domain" description="Periplasmic binding protein/LacI sugar binding" evidence="4">
    <location>
        <begin position="13"/>
        <end position="278"/>
    </location>
</feature>